<protein>
    <submittedName>
        <fullName evidence="2">Uncharacterized protein</fullName>
    </submittedName>
</protein>
<feature type="transmembrane region" description="Helical" evidence="1">
    <location>
        <begin position="114"/>
        <end position="131"/>
    </location>
</feature>
<accession>A0AAU7JYS5</accession>
<organism evidence="2">
    <name type="scientific">Pedococcus sp. KACC 23699</name>
    <dbReference type="NCBI Taxonomy" id="3149228"/>
    <lineage>
        <taxon>Bacteria</taxon>
        <taxon>Bacillati</taxon>
        <taxon>Actinomycetota</taxon>
        <taxon>Actinomycetes</taxon>
        <taxon>Micrococcales</taxon>
        <taxon>Intrasporangiaceae</taxon>
        <taxon>Pedococcus</taxon>
    </lineage>
</organism>
<gene>
    <name evidence="2" type="ORF">ABEG17_06550</name>
</gene>
<dbReference type="RefSeq" id="WP_406832480.1">
    <property type="nucleotide sequence ID" value="NZ_CP157483.1"/>
</dbReference>
<dbReference type="AlphaFoldDB" id="A0AAU7JYS5"/>
<feature type="transmembrane region" description="Helical" evidence="1">
    <location>
        <begin position="82"/>
        <end position="102"/>
    </location>
</feature>
<keyword evidence="1" id="KW-0812">Transmembrane</keyword>
<feature type="transmembrane region" description="Helical" evidence="1">
    <location>
        <begin position="48"/>
        <end position="70"/>
    </location>
</feature>
<reference evidence="2" key="1">
    <citation type="submission" date="2024-05" db="EMBL/GenBank/DDBJ databases">
        <authorList>
            <person name="Kim S."/>
            <person name="Heo J."/>
            <person name="Choi H."/>
            <person name="Choi Y."/>
            <person name="Kwon S.-W."/>
            <person name="Kim Y."/>
        </authorList>
    </citation>
    <scope>NUCLEOTIDE SEQUENCE</scope>
    <source>
        <strain evidence="2">KACC 23699</strain>
    </source>
</reference>
<keyword evidence="1" id="KW-1133">Transmembrane helix</keyword>
<keyword evidence="1" id="KW-0472">Membrane</keyword>
<evidence type="ECO:0000313" key="2">
    <source>
        <dbReference type="EMBL" id="XBO44994.1"/>
    </source>
</evidence>
<evidence type="ECO:0000256" key="1">
    <source>
        <dbReference type="SAM" id="Phobius"/>
    </source>
</evidence>
<sequence length="143" mass="14444">MATDQRSRGAARSIISVGHLLVGGAAFVFAGVMVVAGSNPRAELEGVLLPLGLLLALAAAVFMYTAGMVLRSVTGDRHGPSLTLSTIELLVGLALASGVMAAAQSYGAPLRSPLLLPSALLVTLGLAGLGIEMSGRARPTETH</sequence>
<proteinExistence type="predicted"/>
<name>A0AAU7JYS5_9MICO</name>
<dbReference type="EMBL" id="CP157483">
    <property type="protein sequence ID" value="XBO44994.1"/>
    <property type="molecule type" value="Genomic_DNA"/>
</dbReference>
<feature type="transmembrane region" description="Helical" evidence="1">
    <location>
        <begin position="12"/>
        <end position="36"/>
    </location>
</feature>